<evidence type="ECO:0000313" key="2">
    <source>
        <dbReference type="Proteomes" id="UP000008370"/>
    </source>
</evidence>
<dbReference type="RefSeq" id="XP_007397893.1">
    <property type="nucleotide sequence ID" value="XM_007397831.1"/>
</dbReference>
<dbReference type="GeneID" id="18913039"/>
<dbReference type="AlphaFoldDB" id="K5W2P5"/>
<proteinExistence type="predicted"/>
<dbReference type="Proteomes" id="UP000008370">
    <property type="component" value="Unassembled WGS sequence"/>
</dbReference>
<protein>
    <submittedName>
        <fullName evidence="1">Uncharacterized protein</fullName>
    </submittedName>
</protein>
<gene>
    <name evidence="1" type="ORF">PHACADRAFT_210891</name>
</gene>
<keyword evidence="2" id="KW-1185">Reference proteome</keyword>
<dbReference type="KEGG" id="pco:PHACADRAFT_210891"/>
<name>K5W2P5_PHACS</name>
<dbReference type="OrthoDB" id="61113at2759"/>
<organism evidence="1 2">
    <name type="scientific">Phanerochaete carnosa (strain HHB-10118-sp)</name>
    <name type="common">White-rot fungus</name>
    <name type="synonym">Peniophora carnosa</name>
    <dbReference type="NCBI Taxonomy" id="650164"/>
    <lineage>
        <taxon>Eukaryota</taxon>
        <taxon>Fungi</taxon>
        <taxon>Dikarya</taxon>
        <taxon>Basidiomycota</taxon>
        <taxon>Agaricomycotina</taxon>
        <taxon>Agaricomycetes</taxon>
        <taxon>Polyporales</taxon>
        <taxon>Phanerochaetaceae</taxon>
        <taxon>Phanerochaete</taxon>
    </lineage>
</organism>
<accession>K5W2P5</accession>
<dbReference type="InParanoid" id="K5W2P5"/>
<evidence type="ECO:0000313" key="1">
    <source>
        <dbReference type="EMBL" id="EKM53199.1"/>
    </source>
</evidence>
<sequence>MVRSGRRVAAWPNAYRWVDPMGIALTGKDPNLLPMLCKVMVGGLVLAPGVGEAYSARDENGLLVGFLVFSLPGQLLFLSEKSRAQGYYDYVNMLAPEAKEFL</sequence>
<dbReference type="HOGENOM" id="CLU_2278445_0_0_1"/>
<reference evidence="1 2" key="1">
    <citation type="journal article" date="2012" name="BMC Genomics">
        <title>Comparative genomics of the white-rot fungi, Phanerochaete carnosa and P. chrysosporium, to elucidate the genetic basis of the distinct wood types they colonize.</title>
        <authorList>
            <person name="Suzuki H."/>
            <person name="MacDonald J."/>
            <person name="Syed K."/>
            <person name="Salamov A."/>
            <person name="Hori C."/>
            <person name="Aerts A."/>
            <person name="Henrissat B."/>
            <person name="Wiebenga A."/>
            <person name="vanKuyk P.A."/>
            <person name="Barry K."/>
            <person name="Lindquist E."/>
            <person name="LaButti K."/>
            <person name="Lapidus A."/>
            <person name="Lucas S."/>
            <person name="Coutinho P."/>
            <person name="Gong Y."/>
            <person name="Samejima M."/>
            <person name="Mahadevan R."/>
            <person name="Abou-Zaid M."/>
            <person name="de Vries R.P."/>
            <person name="Igarashi K."/>
            <person name="Yadav J.S."/>
            <person name="Grigoriev I.V."/>
            <person name="Master E.R."/>
        </authorList>
    </citation>
    <scope>NUCLEOTIDE SEQUENCE [LARGE SCALE GENOMIC DNA]</scope>
    <source>
        <strain evidence="1 2">HHB-10118-sp</strain>
    </source>
</reference>
<dbReference type="EMBL" id="JH930474">
    <property type="protein sequence ID" value="EKM53199.1"/>
    <property type="molecule type" value="Genomic_DNA"/>
</dbReference>